<dbReference type="InterPro" id="IPR034505">
    <property type="entry name" value="Coproporphyrinogen-III_oxidase"/>
</dbReference>
<dbReference type="InterPro" id="IPR058240">
    <property type="entry name" value="rSAM_sf"/>
</dbReference>
<dbReference type="Proteomes" id="UP000269721">
    <property type="component" value="Unassembled WGS sequence"/>
</dbReference>
<dbReference type="PANTHER" id="PTHR13932:SF5">
    <property type="entry name" value="RADICAL S-ADENOSYL METHIONINE DOMAIN-CONTAINING PROTEIN 1, MITOCHONDRIAL"/>
    <property type="match status" value="1"/>
</dbReference>
<dbReference type="AlphaFoldDB" id="A0A4P9VVF2"/>
<feature type="region of interest" description="Disordered" evidence="1">
    <location>
        <begin position="1"/>
        <end position="36"/>
    </location>
</feature>
<sequence length="301" mass="32811">MHILQVRFTSPHSSCHSHTPRQTLTPSPAPPPSFNKYRIPAGGQPHDRMTRALTAELTHALTLPVEAAGGGEWTGTRTRERLRVHSVYFGGGTPSLARPETVAAVLETIARCADVGEGIEVSLEGNPTSTETAHLQSFRDVGVNRLSLGIQALTDRDLRFLGRDHSVSDALASAQAAMSVFDRVSLDFIWGRPGQSVRDWEEELTRACTLGASHLSLYQLTVERGTPLFRAVEKAATVMPDSDTLADMFERTSQIASQCGYEQYEVCSFAKNGDARNRSSHNSSYWLGLDYIGKAVGQGLV</sequence>
<keyword evidence="4" id="KW-1185">Reference proteome</keyword>
<dbReference type="GO" id="GO:0051539">
    <property type="term" value="F:4 iron, 4 sulfur cluster binding"/>
    <property type="evidence" value="ECO:0007669"/>
    <property type="project" value="TreeGrafter"/>
</dbReference>
<protein>
    <recommendedName>
        <fullName evidence="2">Radical SAM core domain-containing protein</fullName>
    </recommendedName>
</protein>
<evidence type="ECO:0000313" key="3">
    <source>
        <dbReference type="EMBL" id="RKO82795.1"/>
    </source>
</evidence>
<dbReference type="SMART" id="SM00729">
    <property type="entry name" value="Elp3"/>
    <property type="match status" value="1"/>
</dbReference>
<dbReference type="PROSITE" id="PS51918">
    <property type="entry name" value="RADICAL_SAM"/>
    <property type="match status" value="1"/>
</dbReference>
<dbReference type="PANTHER" id="PTHR13932">
    <property type="entry name" value="COPROPORPHYRINIGEN III OXIDASE"/>
    <property type="match status" value="1"/>
</dbReference>
<organism evidence="3 4">
    <name type="scientific">Blyttiomyces helicus</name>
    <dbReference type="NCBI Taxonomy" id="388810"/>
    <lineage>
        <taxon>Eukaryota</taxon>
        <taxon>Fungi</taxon>
        <taxon>Fungi incertae sedis</taxon>
        <taxon>Chytridiomycota</taxon>
        <taxon>Chytridiomycota incertae sedis</taxon>
        <taxon>Chytridiomycetes</taxon>
        <taxon>Chytridiomycetes incertae sedis</taxon>
        <taxon>Blyttiomyces</taxon>
    </lineage>
</organism>
<dbReference type="GO" id="GO:0006779">
    <property type="term" value="P:porphyrin-containing compound biosynthetic process"/>
    <property type="evidence" value="ECO:0007669"/>
    <property type="project" value="TreeGrafter"/>
</dbReference>
<gene>
    <name evidence="3" type="ORF">BDK51DRAFT_46259</name>
</gene>
<dbReference type="InterPro" id="IPR007197">
    <property type="entry name" value="rSAM"/>
</dbReference>
<dbReference type="OrthoDB" id="431409at2759"/>
<dbReference type="Pfam" id="PF04055">
    <property type="entry name" value="Radical_SAM"/>
    <property type="match status" value="1"/>
</dbReference>
<feature type="domain" description="Radical SAM core" evidence="2">
    <location>
        <begin position="16"/>
        <end position="262"/>
    </location>
</feature>
<dbReference type="Gene3D" id="3.30.750.200">
    <property type="match status" value="1"/>
</dbReference>
<dbReference type="GO" id="GO:0003824">
    <property type="term" value="F:catalytic activity"/>
    <property type="evidence" value="ECO:0007669"/>
    <property type="project" value="InterPro"/>
</dbReference>
<evidence type="ECO:0000256" key="1">
    <source>
        <dbReference type="SAM" id="MobiDB-lite"/>
    </source>
</evidence>
<name>A0A4P9VVF2_9FUNG</name>
<evidence type="ECO:0000313" key="4">
    <source>
        <dbReference type="Proteomes" id="UP000269721"/>
    </source>
</evidence>
<dbReference type="InterPro" id="IPR006638">
    <property type="entry name" value="Elp3/MiaA/NifB-like_rSAM"/>
</dbReference>
<dbReference type="GO" id="GO:0005739">
    <property type="term" value="C:mitochondrion"/>
    <property type="evidence" value="ECO:0007669"/>
    <property type="project" value="TreeGrafter"/>
</dbReference>
<accession>A0A4P9VVF2</accession>
<evidence type="ECO:0000259" key="2">
    <source>
        <dbReference type="PROSITE" id="PS51918"/>
    </source>
</evidence>
<dbReference type="EMBL" id="ML002083">
    <property type="protein sequence ID" value="RKO82795.1"/>
    <property type="molecule type" value="Genomic_DNA"/>
</dbReference>
<dbReference type="SUPFAM" id="SSF102114">
    <property type="entry name" value="Radical SAM enzymes"/>
    <property type="match status" value="1"/>
</dbReference>
<reference evidence="4" key="1">
    <citation type="journal article" date="2018" name="Nat. Microbiol.">
        <title>Leveraging single-cell genomics to expand the fungal tree of life.</title>
        <authorList>
            <person name="Ahrendt S.R."/>
            <person name="Quandt C.A."/>
            <person name="Ciobanu D."/>
            <person name="Clum A."/>
            <person name="Salamov A."/>
            <person name="Andreopoulos B."/>
            <person name="Cheng J.F."/>
            <person name="Woyke T."/>
            <person name="Pelin A."/>
            <person name="Henrissat B."/>
            <person name="Reynolds N.K."/>
            <person name="Benny G.L."/>
            <person name="Smith M.E."/>
            <person name="James T.Y."/>
            <person name="Grigoriev I.V."/>
        </authorList>
    </citation>
    <scope>NUCLEOTIDE SEQUENCE [LARGE SCALE GENOMIC DNA]</scope>
</reference>
<proteinExistence type="predicted"/>